<feature type="region of interest" description="Disordered" evidence="1">
    <location>
        <begin position="290"/>
        <end position="330"/>
    </location>
</feature>
<sequence length="330" mass="34137">MVFALATLTVAALASLATSGVDAHGTLSKPGLTFTGTGYGGNFQSDPMNSLTPLSGDSFTNYPDYTKNAAAFARSIKASKYKSLKEFMYATQDMSHGRFNMPKTTECGFTDPISGPVQTLPDEVEWYGGMMIHDRPCEIWCDDEVVLPFTENCRVTYPDGKFPYEKSKCVDKSRLTMYWLGTLLQRQVYIDCAKIGENGVAASNDTATIVAAASRGPSSFGTSTSTVASGSSSSSDSNTTAPAATAAAAATDADNTVATVVPTATTQTPTAQTSDNSNSTTPAATTVVAAADNTGDATPSSTTKAPTVVTSDSNVASEASSAAVPGQISA</sequence>
<evidence type="ECO:0000313" key="3">
    <source>
        <dbReference type="EMBL" id="GMF13885.1"/>
    </source>
</evidence>
<dbReference type="Proteomes" id="UP001165083">
    <property type="component" value="Unassembled WGS sequence"/>
</dbReference>
<feature type="compositionally biased region" description="Low complexity" evidence="1">
    <location>
        <begin position="221"/>
        <end position="240"/>
    </location>
</feature>
<dbReference type="EMBL" id="BSXW01000174">
    <property type="protein sequence ID" value="GMF13885.1"/>
    <property type="molecule type" value="Genomic_DNA"/>
</dbReference>
<dbReference type="AlphaFoldDB" id="A0A9W6TIS0"/>
<name>A0A9W6TIS0_9STRA</name>
<feature type="compositionally biased region" description="Low complexity" evidence="1">
    <location>
        <begin position="311"/>
        <end position="323"/>
    </location>
</feature>
<organism evidence="3 4">
    <name type="scientific">Phytophthora lilii</name>
    <dbReference type="NCBI Taxonomy" id="2077276"/>
    <lineage>
        <taxon>Eukaryota</taxon>
        <taxon>Sar</taxon>
        <taxon>Stramenopiles</taxon>
        <taxon>Oomycota</taxon>
        <taxon>Peronosporomycetes</taxon>
        <taxon>Peronosporales</taxon>
        <taxon>Peronosporaceae</taxon>
        <taxon>Phytophthora</taxon>
    </lineage>
</organism>
<feature type="compositionally biased region" description="Polar residues" evidence="1">
    <location>
        <begin position="299"/>
        <end position="310"/>
    </location>
</feature>
<feature type="region of interest" description="Disordered" evidence="1">
    <location>
        <begin position="215"/>
        <end position="240"/>
    </location>
</feature>
<protein>
    <submittedName>
        <fullName evidence="3">Unnamed protein product</fullName>
    </submittedName>
</protein>
<proteinExistence type="predicted"/>
<feature type="signal peptide" evidence="2">
    <location>
        <begin position="1"/>
        <end position="23"/>
    </location>
</feature>
<feature type="chain" id="PRO_5040748429" evidence="2">
    <location>
        <begin position="24"/>
        <end position="330"/>
    </location>
</feature>
<reference evidence="3" key="1">
    <citation type="submission" date="2023-04" db="EMBL/GenBank/DDBJ databases">
        <title>Phytophthora lilii NBRC 32176.</title>
        <authorList>
            <person name="Ichikawa N."/>
            <person name="Sato H."/>
            <person name="Tonouchi N."/>
        </authorList>
    </citation>
    <scope>NUCLEOTIDE SEQUENCE</scope>
    <source>
        <strain evidence="3">NBRC 32176</strain>
    </source>
</reference>
<gene>
    <name evidence="3" type="ORF">Plil01_000431400</name>
</gene>
<evidence type="ECO:0000313" key="4">
    <source>
        <dbReference type="Proteomes" id="UP001165083"/>
    </source>
</evidence>
<comment type="caution">
    <text evidence="3">The sequence shown here is derived from an EMBL/GenBank/DDBJ whole genome shotgun (WGS) entry which is preliminary data.</text>
</comment>
<keyword evidence="2" id="KW-0732">Signal</keyword>
<evidence type="ECO:0000256" key="2">
    <source>
        <dbReference type="SAM" id="SignalP"/>
    </source>
</evidence>
<feature type="region of interest" description="Disordered" evidence="1">
    <location>
        <begin position="265"/>
        <end position="284"/>
    </location>
</feature>
<dbReference type="OrthoDB" id="159016at2759"/>
<keyword evidence="4" id="KW-1185">Reference proteome</keyword>
<accession>A0A9W6TIS0</accession>
<evidence type="ECO:0000256" key="1">
    <source>
        <dbReference type="SAM" id="MobiDB-lite"/>
    </source>
</evidence>